<name>A0AA38P849_9AGAR</name>
<proteinExistence type="predicted"/>
<evidence type="ECO:0000256" key="1">
    <source>
        <dbReference type="SAM" id="MobiDB-lite"/>
    </source>
</evidence>
<comment type="caution">
    <text evidence="3">The sequence shown here is derived from an EMBL/GenBank/DDBJ whole genome shotgun (WGS) entry which is preliminary data.</text>
</comment>
<feature type="signal peptide" evidence="2">
    <location>
        <begin position="1"/>
        <end position="22"/>
    </location>
</feature>
<evidence type="ECO:0000313" key="4">
    <source>
        <dbReference type="Proteomes" id="UP001163846"/>
    </source>
</evidence>
<accession>A0AA38P849</accession>
<evidence type="ECO:0000313" key="3">
    <source>
        <dbReference type="EMBL" id="KAJ3837853.1"/>
    </source>
</evidence>
<gene>
    <name evidence="3" type="ORF">F5878DRAFT_725762</name>
</gene>
<feature type="region of interest" description="Disordered" evidence="1">
    <location>
        <begin position="39"/>
        <end position="61"/>
    </location>
</feature>
<sequence length="212" mass="22772">MRLNNIVFIAFSIVASVVSVSALPVPVPRNLPSSLTVRSALPSGAQPGSAPGPDLHSRKAPQEAHYKFCTQGQQGCGADQTAMTDTDMTVPGEIPKIVSIALNGVHHQSHPNADQLTWKADNSFAGNVYMLMDDDLLVFFEDGSPLGFDGKGCAKIGMLDSSRKLKVDVFKGEYAQGKKSEKSLQVALSNDEYNSFMLAAPNSIKEEDMDQV</sequence>
<dbReference type="Proteomes" id="UP001163846">
    <property type="component" value="Unassembled WGS sequence"/>
</dbReference>
<feature type="chain" id="PRO_5041282200" evidence="2">
    <location>
        <begin position="23"/>
        <end position="212"/>
    </location>
</feature>
<feature type="compositionally biased region" description="Low complexity" evidence="1">
    <location>
        <begin position="39"/>
        <end position="53"/>
    </location>
</feature>
<dbReference type="AlphaFoldDB" id="A0AA38P849"/>
<keyword evidence="4" id="KW-1185">Reference proteome</keyword>
<protein>
    <submittedName>
        <fullName evidence="3">Uncharacterized protein</fullName>
    </submittedName>
</protein>
<keyword evidence="2" id="KW-0732">Signal</keyword>
<organism evidence="3 4">
    <name type="scientific">Lentinula raphanica</name>
    <dbReference type="NCBI Taxonomy" id="153919"/>
    <lineage>
        <taxon>Eukaryota</taxon>
        <taxon>Fungi</taxon>
        <taxon>Dikarya</taxon>
        <taxon>Basidiomycota</taxon>
        <taxon>Agaricomycotina</taxon>
        <taxon>Agaricomycetes</taxon>
        <taxon>Agaricomycetidae</taxon>
        <taxon>Agaricales</taxon>
        <taxon>Marasmiineae</taxon>
        <taxon>Omphalotaceae</taxon>
        <taxon>Lentinula</taxon>
    </lineage>
</organism>
<reference evidence="3" key="1">
    <citation type="submission" date="2022-08" db="EMBL/GenBank/DDBJ databases">
        <authorList>
            <consortium name="DOE Joint Genome Institute"/>
            <person name="Min B."/>
            <person name="Riley R."/>
            <person name="Sierra-Patev S."/>
            <person name="Naranjo-Ortiz M."/>
            <person name="Looney B."/>
            <person name="Konkel Z."/>
            <person name="Slot J.C."/>
            <person name="Sakamoto Y."/>
            <person name="Steenwyk J.L."/>
            <person name="Rokas A."/>
            <person name="Carro J."/>
            <person name="Camarero S."/>
            <person name="Ferreira P."/>
            <person name="Molpeceres G."/>
            <person name="Ruiz-Duenas F.J."/>
            <person name="Serrano A."/>
            <person name="Henrissat B."/>
            <person name="Drula E."/>
            <person name="Hughes K.W."/>
            <person name="Mata J.L."/>
            <person name="Ishikawa N.K."/>
            <person name="Vargas-Isla R."/>
            <person name="Ushijima S."/>
            <person name="Smith C.A."/>
            <person name="Ahrendt S."/>
            <person name="Andreopoulos W."/>
            <person name="He G."/>
            <person name="Labutti K."/>
            <person name="Lipzen A."/>
            <person name="Ng V."/>
            <person name="Sandor L."/>
            <person name="Barry K."/>
            <person name="Martinez A.T."/>
            <person name="Xiao Y."/>
            <person name="Gibbons J.G."/>
            <person name="Terashima K."/>
            <person name="Hibbett D.S."/>
            <person name="Grigoriev I.V."/>
        </authorList>
    </citation>
    <scope>NUCLEOTIDE SEQUENCE</scope>
    <source>
        <strain evidence="3">TFB9207</strain>
    </source>
</reference>
<evidence type="ECO:0000256" key="2">
    <source>
        <dbReference type="SAM" id="SignalP"/>
    </source>
</evidence>
<dbReference type="EMBL" id="MU806218">
    <property type="protein sequence ID" value="KAJ3837853.1"/>
    <property type="molecule type" value="Genomic_DNA"/>
</dbReference>